<dbReference type="Proteomes" id="UP001176517">
    <property type="component" value="Unassembled WGS sequence"/>
</dbReference>
<name>A0AAN6GMM4_9BASI</name>
<feature type="region of interest" description="Disordered" evidence="1">
    <location>
        <begin position="114"/>
        <end position="133"/>
    </location>
</feature>
<dbReference type="AlphaFoldDB" id="A0AAN6GMM4"/>
<gene>
    <name evidence="2" type="ORF">OC846_006965</name>
</gene>
<comment type="caution">
    <text evidence="2">The sequence shown here is derived from an EMBL/GenBank/DDBJ whole genome shotgun (WGS) entry which is preliminary data.</text>
</comment>
<organism evidence="2 3">
    <name type="scientific">Tilletia horrida</name>
    <dbReference type="NCBI Taxonomy" id="155126"/>
    <lineage>
        <taxon>Eukaryota</taxon>
        <taxon>Fungi</taxon>
        <taxon>Dikarya</taxon>
        <taxon>Basidiomycota</taxon>
        <taxon>Ustilaginomycotina</taxon>
        <taxon>Exobasidiomycetes</taxon>
        <taxon>Tilletiales</taxon>
        <taxon>Tilletiaceae</taxon>
        <taxon>Tilletia</taxon>
    </lineage>
</organism>
<reference evidence="2" key="1">
    <citation type="journal article" date="2023" name="PhytoFront">
        <title>Draft Genome Resources of Seven Strains of Tilletia horrida, Causal Agent of Kernel Smut of Rice.</title>
        <authorList>
            <person name="Khanal S."/>
            <person name="Antony Babu S."/>
            <person name="Zhou X.G."/>
        </authorList>
    </citation>
    <scope>NUCLEOTIDE SEQUENCE</scope>
    <source>
        <strain evidence="2">TX6</strain>
    </source>
</reference>
<keyword evidence="3" id="KW-1185">Reference proteome</keyword>
<feature type="region of interest" description="Disordered" evidence="1">
    <location>
        <begin position="33"/>
        <end position="85"/>
    </location>
</feature>
<proteinExistence type="predicted"/>
<feature type="compositionally biased region" description="Basic and acidic residues" evidence="1">
    <location>
        <begin position="122"/>
        <end position="133"/>
    </location>
</feature>
<evidence type="ECO:0000313" key="2">
    <source>
        <dbReference type="EMBL" id="KAK0541711.1"/>
    </source>
</evidence>
<protein>
    <submittedName>
        <fullName evidence="2">Uncharacterized protein</fullName>
    </submittedName>
</protein>
<dbReference type="EMBL" id="JAPDMZ010000800">
    <property type="protein sequence ID" value="KAK0541711.1"/>
    <property type="molecule type" value="Genomic_DNA"/>
</dbReference>
<evidence type="ECO:0000256" key="1">
    <source>
        <dbReference type="SAM" id="MobiDB-lite"/>
    </source>
</evidence>
<feature type="non-terminal residue" evidence="2">
    <location>
        <position position="133"/>
    </location>
</feature>
<sequence length="133" mass="14293">MPDSTKELAEPPDLRLEDQSKALADITNVAARALQNSDGDGSFVEDRPDSDPDSASASEEESDRDTKGYRSIFENNPDVPEGGEPVEDQTILTALDYLPDPDLNAFLSSTVTVDPNAAGASADEKTSLTDREY</sequence>
<accession>A0AAN6GMM4</accession>
<evidence type="ECO:0000313" key="3">
    <source>
        <dbReference type="Proteomes" id="UP001176517"/>
    </source>
</evidence>